<dbReference type="OrthoDB" id="9766163at2"/>
<accession>A0A5A8F3D5</accession>
<feature type="coiled-coil region" evidence="1">
    <location>
        <begin position="329"/>
        <end position="366"/>
    </location>
</feature>
<dbReference type="Gene3D" id="2.30.310.10">
    <property type="entry name" value="ibrinogen binding protein from staphylococcus aureus domain"/>
    <property type="match status" value="1"/>
</dbReference>
<organism evidence="3 4">
    <name type="scientific">Deferribacter autotrophicus</name>
    <dbReference type="NCBI Taxonomy" id="500465"/>
    <lineage>
        <taxon>Bacteria</taxon>
        <taxon>Pseudomonadati</taxon>
        <taxon>Deferribacterota</taxon>
        <taxon>Deferribacteres</taxon>
        <taxon>Deferribacterales</taxon>
        <taxon>Deferribacteraceae</taxon>
        <taxon>Deferribacter</taxon>
    </lineage>
</organism>
<comment type="caution">
    <text evidence="3">The sequence shown here is derived from an EMBL/GenBank/DDBJ whole genome shotgun (WGS) entry which is preliminary data.</text>
</comment>
<evidence type="ECO:0000259" key="2">
    <source>
        <dbReference type="Pfam" id="PF05670"/>
    </source>
</evidence>
<dbReference type="InterPro" id="IPR051608">
    <property type="entry name" value="RQC_Subunit_NEMF"/>
</dbReference>
<evidence type="ECO:0000313" key="4">
    <source>
        <dbReference type="Proteomes" id="UP000322876"/>
    </source>
</evidence>
<sequence length="521" mass="61669">MDGLSLYKLINFFKPQLIDARINWCEYDNDRFILSLYKNRSFFLIFDLLLNSYIFVSKDLKKGRNRLQHISNAKIVEIKQRGFDRLLTLSLVKRKPSGKLIQMKLIFEVVGKISNVFLLDEKGKIIFRWNDNNIDGDREINLGNEYIPFKSNKKYNLLNIRECDDFEQLEGFYRITAKHAAEIYNNFGNCEKAKDFILNSLNSDDSFYLDGQNKLIPFKILSYKEKIKIDLLDQYLVSLKKVNNRSDHKFLKIKNFYVKKKASYEKLLMNLYKDLKEARNYEKYHEEAELLKNNLSKIKGKTGEVLLDKFNENGVEQVKYYIDPGESVLKKIENLYGRAEKLKRSLEKLSNRIDEVKRMISYYDEEMFNLENMSMDEINKLYEELFVLKSNKVKEVGSIPYLTFKKDDTLFFLGKNSRSNHYVVFKVANPDDYWFHAHEIPSAHLILRKESPVDEEDIITAARITAAFSKYKNEKRVPVDYTLRKYVKKPKGTPEGFVIYKNYKTIYVEPFSEKELENLRG</sequence>
<name>A0A5A8F3D5_9BACT</name>
<reference evidence="3 4" key="1">
    <citation type="submission" date="2019-06" db="EMBL/GenBank/DDBJ databases">
        <title>Genomic insights into carbon and energy metabolism of Deferribacter autotrophicus revealed new metabolic traits in the phylum Deferribacteres.</title>
        <authorList>
            <person name="Slobodkin A.I."/>
            <person name="Slobodkina G.B."/>
            <person name="Allioux M."/>
            <person name="Alain K."/>
            <person name="Jebbar M."/>
            <person name="Shadrin V."/>
            <person name="Kublanov I.V."/>
            <person name="Toshchakov S.V."/>
            <person name="Bonch-Osmolovskaya E.A."/>
        </authorList>
    </citation>
    <scope>NUCLEOTIDE SEQUENCE [LARGE SCALE GENOMIC DNA]</scope>
    <source>
        <strain evidence="3 4">SL50</strain>
    </source>
</reference>
<feature type="domain" description="NFACT RNA-binding" evidence="2">
    <location>
        <begin position="404"/>
        <end position="496"/>
    </location>
</feature>
<dbReference type="AlphaFoldDB" id="A0A5A8F3D5"/>
<dbReference type="PANTHER" id="PTHR15239:SF6">
    <property type="entry name" value="RIBOSOME QUALITY CONTROL COMPLEX SUBUNIT NEMF"/>
    <property type="match status" value="1"/>
</dbReference>
<dbReference type="InterPro" id="IPR008532">
    <property type="entry name" value="NFACT_RNA-bd"/>
</dbReference>
<dbReference type="GO" id="GO:0043023">
    <property type="term" value="F:ribosomal large subunit binding"/>
    <property type="evidence" value="ECO:0007669"/>
    <property type="project" value="TreeGrafter"/>
</dbReference>
<dbReference type="EMBL" id="VFJB01000005">
    <property type="protein sequence ID" value="KAA0258026.1"/>
    <property type="molecule type" value="Genomic_DNA"/>
</dbReference>
<protein>
    <submittedName>
        <fullName evidence="3">DUF814 domain-containing protein</fullName>
    </submittedName>
</protein>
<proteinExistence type="predicted"/>
<gene>
    <name evidence="3" type="ORF">FHQ18_06425</name>
</gene>
<dbReference type="Proteomes" id="UP000322876">
    <property type="component" value="Unassembled WGS sequence"/>
</dbReference>
<keyword evidence="1" id="KW-0175">Coiled coil</keyword>
<dbReference type="PANTHER" id="PTHR15239">
    <property type="entry name" value="NUCLEAR EXPORT MEDIATOR FACTOR NEMF"/>
    <property type="match status" value="1"/>
</dbReference>
<keyword evidence="4" id="KW-1185">Reference proteome</keyword>
<dbReference type="GO" id="GO:1990112">
    <property type="term" value="C:RQC complex"/>
    <property type="evidence" value="ECO:0007669"/>
    <property type="project" value="TreeGrafter"/>
</dbReference>
<evidence type="ECO:0000256" key="1">
    <source>
        <dbReference type="SAM" id="Coils"/>
    </source>
</evidence>
<evidence type="ECO:0000313" key="3">
    <source>
        <dbReference type="EMBL" id="KAA0258026.1"/>
    </source>
</evidence>
<dbReference type="Pfam" id="PF05833">
    <property type="entry name" value="NFACT_N"/>
    <property type="match status" value="2"/>
</dbReference>
<dbReference type="GO" id="GO:0000049">
    <property type="term" value="F:tRNA binding"/>
    <property type="evidence" value="ECO:0007669"/>
    <property type="project" value="TreeGrafter"/>
</dbReference>
<dbReference type="Pfam" id="PF05670">
    <property type="entry name" value="NFACT-R_1"/>
    <property type="match status" value="1"/>
</dbReference>
<dbReference type="GO" id="GO:0072344">
    <property type="term" value="P:rescue of stalled ribosome"/>
    <property type="evidence" value="ECO:0007669"/>
    <property type="project" value="TreeGrafter"/>
</dbReference>